<dbReference type="Pfam" id="PF02195">
    <property type="entry name" value="ParB_N"/>
    <property type="match status" value="1"/>
</dbReference>
<feature type="region of interest" description="Disordered" evidence="4">
    <location>
        <begin position="223"/>
        <end position="249"/>
    </location>
</feature>
<keyword evidence="7" id="KW-1185">Reference proteome</keyword>
<evidence type="ECO:0000256" key="4">
    <source>
        <dbReference type="SAM" id="MobiDB-lite"/>
    </source>
</evidence>
<dbReference type="SUPFAM" id="SSF109709">
    <property type="entry name" value="KorB DNA-binding domain-like"/>
    <property type="match status" value="1"/>
</dbReference>
<keyword evidence="3" id="KW-0238">DNA-binding</keyword>
<dbReference type="InterPro" id="IPR050336">
    <property type="entry name" value="Chromosome_partition/occlusion"/>
</dbReference>
<dbReference type="EMBL" id="LT608328">
    <property type="protein sequence ID" value="SCM56143.1"/>
    <property type="molecule type" value="Genomic_DNA"/>
</dbReference>
<dbReference type="Proteomes" id="UP000178485">
    <property type="component" value="Chromosome i"/>
</dbReference>
<dbReference type="FunFam" id="3.90.1530.30:FF:000001">
    <property type="entry name" value="Chromosome partitioning protein ParB"/>
    <property type="match status" value="1"/>
</dbReference>
<dbReference type="GO" id="GO:0005694">
    <property type="term" value="C:chromosome"/>
    <property type="evidence" value="ECO:0007669"/>
    <property type="project" value="TreeGrafter"/>
</dbReference>
<comment type="similarity">
    <text evidence="1">Belongs to the ParB family.</text>
</comment>
<evidence type="ECO:0000259" key="5">
    <source>
        <dbReference type="SMART" id="SM00470"/>
    </source>
</evidence>
<dbReference type="PANTHER" id="PTHR33375:SF1">
    <property type="entry name" value="CHROMOSOME-PARTITIONING PROTEIN PARB-RELATED"/>
    <property type="match status" value="1"/>
</dbReference>
<dbReference type="InterPro" id="IPR003115">
    <property type="entry name" value="ParB_N"/>
</dbReference>
<dbReference type="NCBIfam" id="TIGR00180">
    <property type="entry name" value="parB_part"/>
    <property type="match status" value="1"/>
</dbReference>
<protein>
    <submittedName>
        <fullName evidence="6">Nucleoid occlusion protein</fullName>
    </submittedName>
</protein>
<dbReference type="Gene3D" id="3.90.1530.30">
    <property type="match status" value="1"/>
</dbReference>
<dbReference type="FunFam" id="1.10.10.2830:FF:000001">
    <property type="entry name" value="Chromosome partitioning protein ParB"/>
    <property type="match status" value="1"/>
</dbReference>
<dbReference type="GO" id="GO:0003677">
    <property type="term" value="F:DNA binding"/>
    <property type="evidence" value="ECO:0007669"/>
    <property type="project" value="UniProtKB-KW"/>
</dbReference>
<evidence type="ECO:0000256" key="2">
    <source>
        <dbReference type="ARBA" id="ARBA00022829"/>
    </source>
</evidence>
<dbReference type="AlphaFoldDB" id="A0A1G4G529"/>
<dbReference type="InterPro" id="IPR057240">
    <property type="entry name" value="ParB_dimer_C"/>
</dbReference>
<dbReference type="InterPro" id="IPR004437">
    <property type="entry name" value="ParB/RepB/Spo0J"/>
</dbReference>
<dbReference type="GO" id="GO:0007059">
    <property type="term" value="P:chromosome segregation"/>
    <property type="evidence" value="ECO:0007669"/>
    <property type="project" value="UniProtKB-KW"/>
</dbReference>
<evidence type="ECO:0000256" key="3">
    <source>
        <dbReference type="ARBA" id="ARBA00023125"/>
    </source>
</evidence>
<evidence type="ECO:0000313" key="6">
    <source>
        <dbReference type="EMBL" id="SCM56143.1"/>
    </source>
</evidence>
<dbReference type="STRING" id="1642646.ING2E5A_0741"/>
<dbReference type="InterPro" id="IPR041468">
    <property type="entry name" value="HTH_ParB/Spo0J"/>
</dbReference>
<organism evidence="6 7">
    <name type="scientific">Petrimonas mucosa</name>
    <dbReference type="NCBI Taxonomy" id="1642646"/>
    <lineage>
        <taxon>Bacteria</taxon>
        <taxon>Pseudomonadati</taxon>
        <taxon>Bacteroidota</taxon>
        <taxon>Bacteroidia</taxon>
        <taxon>Bacteroidales</taxon>
        <taxon>Dysgonomonadaceae</taxon>
        <taxon>Petrimonas</taxon>
    </lineage>
</organism>
<dbReference type="SMART" id="SM00470">
    <property type="entry name" value="ParB"/>
    <property type="match status" value="1"/>
</dbReference>
<reference evidence="6 7" key="1">
    <citation type="submission" date="2016-08" db="EMBL/GenBank/DDBJ databases">
        <authorList>
            <person name="Seilhamer J.J."/>
        </authorList>
    </citation>
    <scope>NUCLEOTIDE SEQUENCE [LARGE SCALE GENOMIC DNA]</scope>
    <source>
        <strain evidence="6">ING2-E5A</strain>
    </source>
</reference>
<dbReference type="Pfam" id="PF23552">
    <property type="entry name" value="ParB_C"/>
    <property type="match status" value="1"/>
</dbReference>
<feature type="compositionally biased region" description="Low complexity" evidence="4">
    <location>
        <begin position="236"/>
        <end position="246"/>
    </location>
</feature>
<accession>A0A1G4G529</accession>
<gene>
    <name evidence="6" type="primary">noc</name>
    <name evidence="6" type="ORF">ING2E5A_0741</name>
</gene>
<dbReference type="RefSeq" id="WP_071136219.1">
    <property type="nucleotide sequence ID" value="NZ_DUQN01000136.1"/>
</dbReference>
<dbReference type="KEGG" id="pmuc:ING2E5A_0741"/>
<dbReference type="SUPFAM" id="SSF110849">
    <property type="entry name" value="ParB/Sulfiredoxin"/>
    <property type="match status" value="1"/>
</dbReference>
<keyword evidence="2" id="KW-0159">Chromosome partition</keyword>
<dbReference type="Pfam" id="PF17762">
    <property type="entry name" value="HTH_ParB"/>
    <property type="match status" value="1"/>
</dbReference>
<name>A0A1G4G529_9BACT</name>
<dbReference type="Gene3D" id="1.10.10.2830">
    <property type="match status" value="1"/>
</dbReference>
<dbReference type="GO" id="GO:0045881">
    <property type="term" value="P:positive regulation of sporulation resulting in formation of a cellular spore"/>
    <property type="evidence" value="ECO:0007669"/>
    <property type="project" value="TreeGrafter"/>
</dbReference>
<proteinExistence type="inferred from homology"/>
<dbReference type="CDD" id="cd16393">
    <property type="entry name" value="SPO0J_N"/>
    <property type="match status" value="1"/>
</dbReference>
<evidence type="ECO:0000256" key="1">
    <source>
        <dbReference type="ARBA" id="ARBA00006295"/>
    </source>
</evidence>
<evidence type="ECO:0000313" key="7">
    <source>
        <dbReference type="Proteomes" id="UP000178485"/>
    </source>
</evidence>
<dbReference type="PANTHER" id="PTHR33375">
    <property type="entry name" value="CHROMOSOME-PARTITIONING PROTEIN PARB-RELATED"/>
    <property type="match status" value="1"/>
</dbReference>
<feature type="domain" description="ParB-like N-terminal" evidence="5">
    <location>
        <begin position="29"/>
        <end position="119"/>
    </location>
</feature>
<sequence>MAKKNVLGRGLDALITINEVESQGSTSISEVELSKIFPNPDQPRRVFDEESLEELAISIRKIGLIQPVTLRREGEDTYQIIAGERRYRASIMAGLTSIPAYIKAADDNELMEMALVENIQREDLNSIEIALAYQNLIDSLSLTQEQLSERVGKKRATITNYLRLLKLPAEVQMGVKDKKIDMGHARALVTINDPVAQLALYNRILEEGLSVRSVETIVREYTEGKPVSGKPEKGAGKSSGKRSAGSRSDDFDALRQHLSNYFKTDVQFNCNKNGKGKITIPFSSAEELERIIAMLDTMKK</sequence>
<dbReference type="InterPro" id="IPR036086">
    <property type="entry name" value="ParB/Sulfiredoxin_sf"/>
</dbReference>